<organism evidence="1 2">
    <name type="scientific">Shewanella benthica</name>
    <dbReference type="NCBI Taxonomy" id="43661"/>
    <lineage>
        <taxon>Bacteria</taxon>
        <taxon>Pseudomonadati</taxon>
        <taxon>Pseudomonadota</taxon>
        <taxon>Gammaproteobacteria</taxon>
        <taxon>Alteromonadales</taxon>
        <taxon>Shewanellaceae</taxon>
        <taxon>Shewanella</taxon>
    </lineage>
</organism>
<proteinExistence type="predicted"/>
<protein>
    <submittedName>
        <fullName evidence="1">Uncharacterized protein</fullName>
    </submittedName>
</protein>
<gene>
    <name evidence="1" type="ORF">SHEWBE_1418</name>
</gene>
<name>A0A330M1D4_9GAMM</name>
<dbReference type="Proteomes" id="UP000250123">
    <property type="component" value="Chromosome SHEWBE"/>
</dbReference>
<accession>A0A330M1D4</accession>
<dbReference type="AlphaFoldDB" id="A0A330M1D4"/>
<dbReference type="EMBL" id="LS483452">
    <property type="protein sequence ID" value="SQH75384.1"/>
    <property type="molecule type" value="Genomic_DNA"/>
</dbReference>
<dbReference type="KEGG" id="sbk:SHEWBE_1418"/>
<evidence type="ECO:0000313" key="2">
    <source>
        <dbReference type="Proteomes" id="UP000250123"/>
    </source>
</evidence>
<evidence type="ECO:0000313" key="1">
    <source>
        <dbReference type="EMBL" id="SQH75384.1"/>
    </source>
</evidence>
<reference evidence="2" key="1">
    <citation type="submission" date="2018-06" db="EMBL/GenBank/DDBJ databases">
        <authorList>
            <person name="Cea G.-C."/>
            <person name="William W."/>
        </authorList>
    </citation>
    <scope>NUCLEOTIDE SEQUENCE [LARGE SCALE GENOMIC DNA]</scope>
    <source>
        <strain evidence="2">DB21MT-2</strain>
    </source>
</reference>
<sequence>MVKTLALVDNQLYLKYDSFGDKQRLCHDSCGLYGLETRL</sequence>